<dbReference type="Proteomes" id="UP001153069">
    <property type="component" value="Unassembled WGS sequence"/>
</dbReference>
<dbReference type="SUPFAM" id="SSF82199">
    <property type="entry name" value="SET domain"/>
    <property type="match status" value="1"/>
</dbReference>
<evidence type="ECO:0000313" key="4">
    <source>
        <dbReference type="Proteomes" id="UP001153069"/>
    </source>
</evidence>
<proteinExistence type="predicted"/>
<comment type="caution">
    <text evidence="3">The sequence shown here is derived from an EMBL/GenBank/DDBJ whole genome shotgun (WGS) entry which is preliminary data.</text>
</comment>
<evidence type="ECO:0000256" key="1">
    <source>
        <dbReference type="SAM" id="MobiDB-lite"/>
    </source>
</evidence>
<reference evidence="3" key="1">
    <citation type="submission" date="2020-06" db="EMBL/GenBank/DDBJ databases">
        <authorList>
            <consortium name="Plant Systems Biology data submission"/>
        </authorList>
    </citation>
    <scope>NUCLEOTIDE SEQUENCE</scope>
    <source>
        <strain evidence="3">D6</strain>
    </source>
</reference>
<accession>A0A9N8EVF8</accession>
<dbReference type="Gene3D" id="2.170.270.10">
    <property type="entry name" value="SET domain"/>
    <property type="match status" value="1"/>
</dbReference>
<feature type="domain" description="SET" evidence="2">
    <location>
        <begin position="116"/>
        <end position="259"/>
    </location>
</feature>
<gene>
    <name evidence="3" type="ORF">SEMRO_1727_G293910.1</name>
</gene>
<dbReference type="InterPro" id="IPR001214">
    <property type="entry name" value="SET_dom"/>
</dbReference>
<dbReference type="Pfam" id="PF00856">
    <property type="entry name" value="SET"/>
    <property type="match status" value="1"/>
</dbReference>
<feature type="domain" description="SET" evidence="2">
    <location>
        <begin position="293"/>
        <end position="440"/>
    </location>
</feature>
<protein>
    <submittedName>
        <fullName evidence="3">Guanylate cyclase</fullName>
    </submittedName>
</protein>
<evidence type="ECO:0000313" key="3">
    <source>
        <dbReference type="EMBL" id="CAB9525794.1"/>
    </source>
</evidence>
<dbReference type="PROSITE" id="PS50280">
    <property type="entry name" value="SET"/>
    <property type="match status" value="2"/>
</dbReference>
<dbReference type="OrthoDB" id="44910at2759"/>
<dbReference type="InterPro" id="IPR046341">
    <property type="entry name" value="SET_dom_sf"/>
</dbReference>
<feature type="compositionally biased region" description="Basic residues" evidence="1">
    <location>
        <begin position="1"/>
        <end position="18"/>
    </location>
</feature>
<organism evidence="3 4">
    <name type="scientific">Seminavis robusta</name>
    <dbReference type="NCBI Taxonomy" id="568900"/>
    <lineage>
        <taxon>Eukaryota</taxon>
        <taxon>Sar</taxon>
        <taxon>Stramenopiles</taxon>
        <taxon>Ochrophyta</taxon>
        <taxon>Bacillariophyta</taxon>
        <taxon>Bacillariophyceae</taxon>
        <taxon>Bacillariophycidae</taxon>
        <taxon>Naviculales</taxon>
        <taxon>Naviculaceae</taxon>
        <taxon>Seminavis</taxon>
    </lineage>
</organism>
<sequence length="628" mass="70225">MTAKSHHHQKRKKSKHHAPASSITTFEEVDDSSVNGESKGQKVVSVLEYLFPVVAGLCLWRSFSQAKESSHWSTLLLGRSQRVALDHGIINWTTLLPEPQSSDLEEALGSYSASPCRFVMSQSMVPGGNSSAGWGIFSLVDIQPQDKLLYGDMRIQLVDVQNHQYEGLAHLLYNYTWKAKYGTVEGTEVQTVVPGMSMLSNTGWDHHFQAMAGKPTPPEPGTEGTRGSPTAGSFTHYHNRQYFAIQAVPKGQEILVNYGQNFVGEKLAHATTDLAAPLTLASLQKPVSELQTNGMCLDNIASAEAPGRGGRGAFATRDLSKGTVVAPLPLIPLNRTSLDIYTDSRYPNAKKQLLLNYCYGHENSTLLLFPYSPVVNYINSVGKDEPTNAVLRWSAQAQNLEQSLQDSAQDILASRRWGLLLEVVATRDISQGEQILIDYGQTWHDAWTRHVQQFQPDNDRSRSPPYVYASRLNQLKMVRTQDEQAQNPYPDNVETFCVYQYSETIQYHPWPHHQHVTTAKKDTCRKVTHEAWPPHTRMVPDYLRPCRILDRKEGDAFYTVEVLNDDKGSVVAGSIPWGERHIVTGMPRNAICFLDKVYSTDQNLASAFRREIGLPGGVFPTAWMDLVE</sequence>
<evidence type="ECO:0000259" key="2">
    <source>
        <dbReference type="PROSITE" id="PS50280"/>
    </source>
</evidence>
<dbReference type="EMBL" id="CAICTM010001725">
    <property type="protein sequence ID" value="CAB9525794.1"/>
    <property type="molecule type" value="Genomic_DNA"/>
</dbReference>
<dbReference type="AlphaFoldDB" id="A0A9N8EVF8"/>
<feature type="region of interest" description="Disordered" evidence="1">
    <location>
        <begin position="1"/>
        <end position="37"/>
    </location>
</feature>
<name>A0A9N8EVF8_9STRA</name>
<keyword evidence="4" id="KW-1185">Reference proteome</keyword>